<feature type="transmembrane region" description="Helical" evidence="2">
    <location>
        <begin position="26"/>
        <end position="51"/>
    </location>
</feature>
<evidence type="ECO:0000259" key="3">
    <source>
        <dbReference type="Pfam" id="PF13828"/>
    </source>
</evidence>
<dbReference type="EMBL" id="CP165727">
    <property type="protein sequence ID" value="XDV64262.1"/>
    <property type="molecule type" value="Genomic_DNA"/>
</dbReference>
<gene>
    <name evidence="5" type="ORF">AB5J51_15635</name>
</gene>
<dbReference type="Pfam" id="PF13828">
    <property type="entry name" value="DUF4190"/>
    <property type="match status" value="1"/>
</dbReference>
<dbReference type="InterPro" id="IPR025241">
    <property type="entry name" value="DUF4190"/>
</dbReference>
<dbReference type="InterPro" id="IPR026004">
    <property type="entry name" value="Septum_form"/>
</dbReference>
<protein>
    <submittedName>
        <fullName evidence="5">DUF4190 domain-containing protein</fullName>
    </submittedName>
</protein>
<accession>A0AB39Y2P7</accession>
<dbReference type="AlphaFoldDB" id="A0AB39Y2P7"/>
<feature type="region of interest" description="Disordered" evidence="1">
    <location>
        <begin position="348"/>
        <end position="375"/>
    </location>
</feature>
<proteinExistence type="predicted"/>
<organism evidence="5">
    <name type="scientific">Streptomyces sp. R33</name>
    <dbReference type="NCBI Taxonomy" id="3238629"/>
    <lineage>
        <taxon>Bacteria</taxon>
        <taxon>Bacillati</taxon>
        <taxon>Actinomycetota</taxon>
        <taxon>Actinomycetes</taxon>
        <taxon>Kitasatosporales</taxon>
        <taxon>Streptomycetaceae</taxon>
        <taxon>Streptomyces</taxon>
    </lineage>
</organism>
<reference evidence="5" key="1">
    <citation type="submission" date="2024-08" db="EMBL/GenBank/DDBJ databases">
        <authorList>
            <person name="Yu S.T."/>
        </authorList>
    </citation>
    <scope>NUCLEOTIDE SEQUENCE</scope>
    <source>
        <strain evidence="5">R33</strain>
    </source>
</reference>
<evidence type="ECO:0000313" key="5">
    <source>
        <dbReference type="EMBL" id="XDV64262.1"/>
    </source>
</evidence>
<keyword evidence="2" id="KW-0812">Transmembrane</keyword>
<evidence type="ECO:0000259" key="4">
    <source>
        <dbReference type="Pfam" id="PF13845"/>
    </source>
</evidence>
<dbReference type="Pfam" id="PF13845">
    <property type="entry name" value="Septum_form"/>
    <property type="match status" value="1"/>
</dbReference>
<keyword evidence="2" id="KW-0472">Membrane</keyword>
<feature type="transmembrane region" description="Helical" evidence="2">
    <location>
        <begin position="63"/>
        <end position="82"/>
    </location>
</feature>
<dbReference type="RefSeq" id="WP_053790685.1">
    <property type="nucleotide sequence ID" value="NZ_CP165727.1"/>
</dbReference>
<evidence type="ECO:0000256" key="2">
    <source>
        <dbReference type="SAM" id="Phobius"/>
    </source>
</evidence>
<sequence>MSTPPPPYWPAPPPQPAYREPALNGFALASLLVGLLCVPPLGAVFGIVALVQIARKGERGRALAITGLAVSLVMTAAVVFAADRVAERLFDRLDTLQRFEGVEGELTAMDDMRAGDCFNVPGGDLLDESPLIYRIACTEVHEGEVTSSTRFDDEVFPGGPELKKTATDACWKAQDAYAMDTWALPSYAEMFYFAPSREGWSGGDRRLLCVIGTAEREHRGSLRKDAGMLKPEQVAFLHVMNEADLALGGGPEEEIDEALPQYREWAREVDRALAAEAGLLDGVKARPELAGPVRAQLKEVEAARAAWQRAAKATKPAEFQDAWDAASGALTVDTEKALRGAYGLSTRVPDWRVRQPGDSEGDADGDSDGPPSAAV</sequence>
<feature type="domain" description="Septum formation-related" evidence="4">
    <location>
        <begin position="114"/>
        <end position="217"/>
    </location>
</feature>
<name>A0AB39Y2P7_9ACTN</name>
<keyword evidence="2" id="KW-1133">Transmembrane helix</keyword>
<feature type="domain" description="DUF4190" evidence="3">
    <location>
        <begin position="27"/>
        <end position="80"/>
    </location>
</feature>
<evidence type="ECO:0000256" key="1">
    <source>
        <dbReference type="SAM" id="MobiDB-lite"/>
    </source>
</evidence>